<keyword evidence="2" id="KW-0813">Transport</keyword>
<dbReference type="InterPro" id="IPR003439">
    <property type="entry name" value="ABC_transporter-like_ATP-bd"/>
</dbReference>
<dbReference type="FunFam" id="3.40.50.300:FF:000016">
    <property type="entry name" value="Oligopeptide ABC transporter ATP-binding component"/>
    <property type="match status" value="1"/>
</dbReference>
<dbReference type="Proteomes" id="UP000011626">
    <property type="component" value="Unassembled WGS sequence"/>
</dbReference>
<comment type="caution">
    <text evidence="15">The sequence shown here is derived from an EMBL/GenBank/DDBJ whole genome shotgun (WGS) entry which is preliminary data.</text>
</comment>
<proteinExistence type="predicted"/>
<gene>
    <name evidence="15" type="ORF">C475_19798</name>
</gene>
<dbReference type="STRING" id="797114.C475_19798"/>
<comment type="catalytic activity">
    <reaction evidence="12">
        <text>Ni(2+)(out) + ATP + H2O = Ni(2+)(in) + ADP + phosphate + H(+)</text>
        <dbReference type="Rhea" id="RHEA:15557"/>
        <dbReference type="ChEBI" id="CHEBI:15377"/>
        <dbReference type="ChEBI" id="CHEBI:15378"/>
        <dbReference type="ChEBI" id="CHEBI:30616"/>
        <dbReference type="ChEBI" id="CHEBI:43474"/>
        <dbReference type="ChEBI" id="CHEBI:49786"/>
        <dbReference type="ChEBI" id="CHEBI:456216"/>
        <dbReference type="EC" id="7.2.2.11"/>
    </reaction>
    <physiologicalReaction direction="left-to-right" evidence="12">
        <dbReference type="Rhea" id="RHEA:15558"/>
    </physiologicalReaction>
</comment>
<keyword evidence="5" id="KW-0067">ATP-binding</keyword>
<comment type="subcellular location">
    <subcellularLocation>
        <location evidence="1">Cell membrane</location>
        <topology evidence="1">Peripheral membrane protein</topology>
    </subcellularLocation>
</comment>
<dbReference type="PANTHER" id="PTHR43297:SF13">
    <property type="entry name" value="NICKEL ABC TRANSPORTER, ATP-BINDING PROTEIN"/>
    <property type="match status" value="1"/>
</dbReference>
<dbReference type="GO" id="GO:0016887">
    <property type="term" value="F:ATP hydrolysis activity"/>
    <property type="evidence" value="ECO:0007669"/>
    <property type="project" value="InterPro"/>
</dbReference>
<dbReference type="Pfam" id="PF08352">
    <property type="entry name" value="oligo_HPY"/>
    <property type="match status" value="1"/>
</dbReference>
<dbReference type="GO" id="GO:0005886">
    <property type="term" value="C:plasma membrane"/>
    <property type="evidence" value="ECO:0007669"/>
    <property type="project" value="UniProtKB-SubCell"/>
</dbReference>
<dbReference type="PANTHER" id="PTHR43297">
    <property type="entry name" value="OLIGOPEPTIDE TRANSPORT ATP-BINDING PROTEIN APPD"/>
    <property type="match status" value="1"/>
</dbReference>
<keyword evidence="3" id="KW-1003">Cell membrane</keyword>
<dbReference type="GO" id="GO:0015413">
    <property type="term" value="F:ABC-type nickel transporter activity"/>
    <property type="evidence" value="ECO:0007669"/>
    <property type="project" value="UniProtKB-EC"/>
</dbReference>
<dbReference type="GO" id="GO:0015833">
    <property type="term" value="P:peptide transport"/>
    <property type="evidence" value="ECO:0007669"/>
    <property type="project" value="InterPro"/>
</dbReference>
<keyword evidence="8" id="KW-0472">Membrane</keyword>
<evidence type="ECO:0000256" key="7">
    <source>
        <dbReference type="ARBA" id="ARBA00023065"/>
    </source>
</evidence>
<evidence type="ECO:0000256" key="4">
    <source>
        <dbReference type="ARBA" id="ARBA00022741"/>
    </source>
</evidence>
<dbReference type="SMART" id="SM00382">
    <property type="entry name" value="AAA"/>
    <property type="match status" value="1"/>
</dbReference>
<keyword evidence="16" id="KW-1185">Reference proteome</keyword>
<dbReference type="InterPro" id="IPR003593">
    <property type="entry name" value="AAA+_ATPase"/>
</dbReference>
<dbReference type="eggNOG" id="arCOG00181">
    <property type="taxonomic scope" value="Archaea"/>
</dbReference>
<dbReference type="Pfam" id="PF00005">
    <property type="entry name" value="ABC_tran"/>
    <property type="match status" value="2"/>
</dbReference>
<dbReference type="InterPro" id="IPR017871">
    <property type="entry name" value="ABC_transporter-like_CS"/>
</dbReference>
<evidence type="ECO:0000256" key="5">
    <source>
        <dbReference type="ARBA" id="ARBA00022840"/>
    </source>
</evidence>
<dbReference type="PROSITE" id="PS00211">
    <property type="entry name" value="ABC_TRANSPORTER_1"/>
    <property type="match status" value="1"/>
</dbReference>
<organism evidence="15 16">
    <name type="scientific">Halosimplex carlsbadense 2-9-1</name>
    <dbReference type="NCBI Taxonomy" id="797114"/>
    <lineage>
        <taxon>Archaea</taxon>
        <taxon>Methanobacteriati</taxon>
        <taxon>Methanobacteriota</taxon>
        <taxon>Stenosarchaea group</taxon>
        <taxon>Halobacteria</taxon>
        <taxon>Halobacteriales</taxon>
        <taxon>Haloarculaceae</taxon>
        <taxon>Halosimplex</taxon>
    </lineage>
</organism>
<dbReference type="Gene3D" id="3.40.50.300">
    <property type="entry name" value="P-loop containing nucleotide triphosphate hydrolases"/>
    <property type="match status" value="1"/>
</dbReference>
<dbReference type="PROSITE" id="PS50893">
    <property type="entry name" value="ABC_TRANSPORTER_2"/>
    <property type="match status" value="1"/>
</dbReference>
<protein>
    <recommendedName>
        <fullName evidence="11">Nickel import system ATP-binding protein NikD</fullName>
        <ecNumber evidence="10">7.2.2.11</ecNumber>
    </recommendedName>
</protein>
<dbReference type="CDD" id="cd03257">
    <property type="entry name" value="ABC_NikE_OppD_transporters"/>
    <property type="match status" value="1"/>
</dbReference>
<dbReference type="EC" id="7.2.2.11" evidence="10"/>
<evidence type="ECO:0000256" key="10">
    <source>
        <dbReference type="ARBA" id="ARBA00039098"/>
    </source>
</evidence>
<accession>M0CB96</accession>
<evidence type="ECO:0000313" key="15">
    <source>
        <dbReference type="EMBL" id="ELZ20541.1"/>
    </source>
</evidence>
<comment type="subunit">
    <text evidence="9">The complex is composed of two ATP-binding proteins (NikD and NikE), two transmembrane proteins (NikB and NikC) and a solute-binding protein (NikA).</text>
</comment>
<reference evidence="15 16" key="1">
    <citation type="journal article" date="2014" name="PLoS Genet.">
        <title>Phylogenetically driven sequencing of extremely halophilic archaea reveals strategies for static and dynamic osmo-response.</title>
        <authorList>
            <person name="Becker E.A."/>
            <person name="Seitzer P.M."/>
            <person name="Tritt A."/>
            <person name="Larsen D."/>
            <person name="Krusor M."/>
            <person name="Yao A.I."/>
            <person name="Wu D."/>
            <person name="Madern D."/>
            <person name="Eisen J.A."/>
            <person name="Darling A.E."/>
            <person name="Facciotti M.T."/>
        </authorList>
    </citation>
    <scope>NUCLEOTIDE SEQUENCE [LARGE SCALE GENOMIC DNA]</scope>
    <source>
        <strain evidence="15 16">2-9-1</strain>
    </source>
</reference>
<dbReference type="NCBIfam" id="TIGR01727">
    <property type="entry name" value="oligo_HPY"/>
    <property type="match status" value="1"/>
</dbReference>
<evidence type="ECO:0000256" key="1">
    <source>
        <dbReference type="ARBA" id="ARBA00004202"/>
    </source>
</evidence>
<keyword evidence="6" id="KW-1278">Translocase</keyword>
<evidence type="ECO:0000313" key="16">
    <source>
        <dbReference type="Proteomes" id="UP000011626"/>
    </source>
</evidence>
<evidence type="ECO:0000256" key="6">
    <source>
        <dbReference type="ARBA" id="ARBA00022967"/>
    </source>
</evidence>
<evidence type="ECO:0000256" key="8">
    <source>
        <dbReference type="ARBA" id="ARBA00023136"/>
    </source>
</evidence>
<sequence>MTDGSSDRPVLSVEGLSTAYFTDKETVHAISDIDLSVRRGETLGIVGESGSGKSVTARSLTGMVKSPGRLLDGQIKYRHPETVTALAERYPDRVETPSAHTESDAFVFDGPTDRYVDLAAAPETALRSVRGDDIAMVFQDPLASLNPVYTVGNQIKELLKIHRDFGDSAATERAVDLLDSVGIPDPARRLREYPHQFSGGMQQRALIAMALACDPEVLVCDEPTTALDVTIQAQILELLDDLQAERDLALLFITHDMGVIAEIADRVSVMYAGEVVEHAPVEALFETPAHPYSRGLLASIPSQNPDTEHLPTIDGDVPTPTSEPTQCRFAPRCPDAFDACRDVHPRHVDVGEDRTASCLLYPEDQPRERALRTHSKTTTEENR</sequence>
<dbReference type="EMBL" id="AOIU01000045">
    <property type="protein sequence ID" value="ELZ20541.1"/>
    <property type="molecule type" value="Genomic_DNA"/>
</dbReference>
<evidence type="ECO:0000256" key="3">
    <source>
        <dbReference type="ARBA" id="ARBA00022475"/>
    </source>
</evidence>
<name>M0CB96_9EURY</name>
<dbReference type="GO" id="GO:0005524">
    <property type="term" value="F:ATP binding"/>
    <property type="evidence" value="ECO:0007669"/>
    <property type="project" value="UniProtKB-KW"/>
</dbReference>
<evidence type="ECO:0000256" key="11">
    <source>
        <dbReference type="ARBA" id="ARBA00044143"/>
    </source>
</evidence>
<feature type="compositionally biased region" description="Basic and acidic residues" evidence="13">
    <location>
        <begin position="364"/>
        <end position="383"/>
    </location>
</feature>
<evidence type="ECO:0000256" key="9">
    <source>
        <dbReference type="ARBA" id="ARBA00038669"/>
    </source>
</evidence>
<dbReference type="AlphaFoldDB" id="M0CB96"/>
<feature type="region of interest" description="Disordered" evidence="13">
    <location>
        <begin position="362"/>
        <end position="383"/>
    </location>
</feature>
<dbReference type="SUPFAM" id="SSF52540">
    <property type="entry name" value="P-loop containing nucleoside triphosphate hydrolases"/>
    <property type="match status" value="1"/>
</dbReference>
<keyword evidence="7" id="KW-0406">Ion transport</keyword>
<feature type="domain" description="ABC transporter" evidence="14">
    <location>
        <begin position="11"/>
        <end position="297"/>
    </location>
</feature>
<keyword evidence="4" id="KW-0547">Nucleotide-binding</keyword>
<dbReference type="PATRIC" id="fig|797114.5.peg.3984"/>
<evidence type="ECO:0000256" key="12">
    <source>
        <dbReference type="ARBA" id="ARBA00048610"/>
    </source>
</evidence>
<evidence type="ECO:0000256" key="13">
    <source>
        <dbReference type="SAM" id="MobiDB-lite"/>
    </source>
</evidence>
<evidence type="ECO:0000259" key="14">
    <source>
        <dbReference type="PROSITE" id="PS50893"/>
    </source>
</evidence>
<dbReference type="InterPro" id="IPR050388">
    <property type="entry name" value="ABC_Ni/Peptide_Import"/>
</dbReference>
<evidence type="ECO:0000256" key="2">
    <source>
        <dbReference type="ARBA" id="ARBA00022448"/>
    </source>
</evidence>
<dbReference type="InterPro" id="IPR013563">
    <property type="entry name" value="Oligopep_ABC_C"/>
</dbReference>
<dbReference type="InterPro" id="IPR027417">
    <property type="entry name" value="P-loop_NTPase"/>
</dbReference>